<name>A0ABT1U609_9GAMM</name>
<reference evidence="10 11" key="1">
    <citation type="submission" date="2022-07" db="EMBL/GenBank/DDBJ databases">
        <title>Methylomonas rivi sp. nov., Methylomonas rosea sp. nov., Methylomonas aureus sp. nov. and Methylomonas subterranea sp. nov., four novel methanotrophs isolated from a freshwater creek and the deep terrestrial subsurface.</title>
        <authorList>
            <person name="Abin C."/>
            <person name="Sankaranarayanan K."/>
            <person name="Garner C."/>
            <person name="Sindelar R."/>
            <person name="Kotary K."/>
            <person name="Garner R."/>
            <person name="Barclay S."/>
            <person name="Lawson P."/>
            <person name="Krumholz L."/>
        </authorList>
    </citation>
    <scope>NUCLEOTIDE SEQUENCE [LARGE SCALE GENOMIC DNA]</scope>
    <source>
        <strain evidence="10 11">WSC-6</strain>
    </source>
</reference>
<evidence type="ECO:0000256" key="2">
    <source>
        <dbReference type="ARBA" id="ARBA00022448"/>
    </source>
</evidence>
<protein>
    <submittedName>
        <fullName evidence="10">YeeE/YedE family protein</fullName>
    </submittedName>
</protein>
<dbReference type="Proteomes" id="UP001524586">
    <property type="component" value="Unassembled WGS sequence"/>
</dbReference>
<comment type="similarity">
    <text evidence="8">Belongs to the TsuA/YedE (TC 9.B.102) family.</text>
</comment>
<feature type="transmembrane region" description="Helical" evidence="9">
    <location>
        <begin position="118"/>
        <end position="135"/>
    </location>
</feature>
<keyword evidence="6 9" id="KW-1133">Transmembrane helix</keyword>
<evidence type="ECO:0000256" key="9">
    <source>
        <dbReference type="SAM" id="Phobius"/>
    </source>
</evidence>
<evidence type="ECO:0000313" key="11">
    <source>
        <dbReference type="Proteomes" id="UP001524586"/>
    </source>
</evidence>
<evidence type="ECO:0000256" key="6">
    <source>
        <dbReference type="ARBA" id="ARBA00022989"/>
    </source>
</evidence>
<keyword evidence="5 9" id="KW-0812">Transmembrane</keyword>
<comment type="caution">
    <text evidence="10">The sequence shown here is derived from an EMBL/GenBank/DDBJ whole genome shotgun (WGS) entry which is preliminary data.</text>
</comment>
<keyword evidence="4" id="KW-0997">Cell inner membrane</keyword>
<feature type="transmembrane region" description="Helical" evidence="9">
    <location>
        <begin position="6"/>
        <end position="28"/>
    </location>
</feature>
<dbReference type="InterPro" id="IPR007272">
    <property type="entry name" value="Sulf_transp_TsuA/YedE"/>
</dbReference>
<evidence type="ECO:0000313" key="10">
    <source>
        <dbReference type="EMBL" id="MCQ8128943.1"/>
    </source>
</evidence>
<keyword evidence="11" id="KW-1185">Reference proteome</keyword>
<organism evidence="10 11">
    <name type="scientific">Methylomonas rivi</name>
    <dbReference type="NCBI Taxonomy" id="2952226"/>
    <lineage>
        <taxon>Bacteria</taxon>
        <taxon>Pseudomonadati</taxon>
        <taxon>Pseudomonadota</taxon>
        <taxon>Gammaproteobacteria</taxon>
        <taxon>Methylococcales</taxon>
        <taxon>Methylococcaceae</taxon>
        <taxon>Methylomonas</taxon>
    </lineage>
</organism>
<evidence type="ECO:0000256" key="7">
    <source>
        <dbReference type="ARBA" id="ARBA00023136"/>
    </source>
</evidence>
<proteinExistence type="inferred from homology"/>
<keyword evidence="3" id="KW-1003">Cell membrane</keyword>
<dbReference type="PANTHER" id="PTHR30574">
    <property type="entry name" value="INNER MEMBRANE PROTEIN YEDE"/>
    <property type="match status" value="1"/>
</dbReference>
<sequence>MQNFTPVSALLGGALIGLSAFILLWFNGRIAGISSIMNGLFAASGPNRYWRLAFLLGLMLGAAIWQQFAPAMPTLRPHYPLPLIIVGGFLVGFGTRLGSGCTSGHGICGIALLSPRSIAATLTFMASGIATVYLLRHVLQVSV</sequence>
<dbReference type="RefSeq" id="WP_256615360.1">
    <property type="nucleotide sequence ID" value="NZ_JANIBK010000048.1"/>
</dbReference>
<evidence type="ECO:0000256" key="3">
    <source>
        <dbReference type="ARBA" id="ARBA00022475"/>
    </source>
</evidence>
<keyword evidence="2" id="KW-0813">Transport</keyword>
<dbReference type="EMBL" id="JANIBK010000048">
    <property type="protein sequence ID" value="MCQ8128943.1"/>
    <property type="molecule type" value="Genomic_DNA"/>
</dbReference>
<gene>
    <name evidence="10" type="ORF">NP596_10785</name>
</gene>
<evidence type="ECO:0000256" key="1">
    <source>
        <dbReference type="ARBA" id="ARBA00004429"/>
    </source>
</evidence>
<feature type="transmembrane region" description="Helical" evidence="9">
    <location>
        <begin position="79"/>
        <end position="97"/>
    </location>
</feature>
<dbReference type="Pfam" id="PF04143">
    <property type="entry name" value="Sulf_transp"/>
    <property type="match status" value="1"/>
</dbReference>
<comment type="subcellular location">
    <subcellularLocation>
        <location evidence="1">Cell inner membrane</location>
        <topology evidence="1">Multi-pass membrane protein</topology>
    </subcellularLocation>
</comment>
<evidence type="ECO:0000256" key="4">
    <source>
        <dbReference type="ARBA" id="ARBA00022519"/>
    </source>
</evidence>
<evidence type="ECO:0000256" key="5">
    <source>
        <dbReference type="ARBA" id="ARBA00022692"/>
    </source>
</evidence>
<feature type="transmembrane region" description="Helical" evidence="9">
    <location>
        <begin position="49"/>
        <end position="67"/>
    </location>
</feature>
<dbReference type="PANTHER" id="PTHR30574:SF1">
    <property type="entry name" value="SULPHUR TRANSPORT DOMAIN-CONTAINING PROTEIN"/>
    <property type="match status" value="1"/>
</dbReference>
<evidence type="ECO:0000256" key="8">
    <source>
        <dbReference type="ARBA" id="ARBA00035655"/>
    </source>
</evidence>
<accession>A0ABT1U609</accession>
<keyword evidence="7 9" id="KW-0472">Membrane</keyword>